<evidence type="ECO:0000313" key="2">
    <source>
        <dbReference type="Proteomes" id="UP000188268"/>
    </source>
</evidence>
<comment type="caution">
    <text evidence="1">The sequence shown here is derived from an EMBL/GenBank/DDBJ whole genome shotgun (WGS) entry which is preliminary data.</text>
</comment>
<proteinExistence type="predicted"/>
<protein>
    <submittedName>
        <fullName evidence="1">Uncharacterized protein</fullName>
    </submittedName>
</protein>
<reference evidence="1 2" key="1">
    <citation type="submission" date="2013-09" db="EMBL/GenBank/DDBJ databases">
        <title>Corchorus capsularis genome sequencing.</title>
        <authorList>
            <person name="Alam M."/>
            <person name="Haque M.S."/>
            <person name="Islam M.S."/>
            <person name="Emdad E.M."/>
            <person name="Islam M.M."/>
            <person name="Ahmed B."/>
            <person name="Halim A."/>
            <person name="Hossen Q.M.M."/>
            <person name="Hossain M.Z."/>
            <person name="Ahmed R."/>
            <person name="Khan M.M."/>
            <person name="Islam R."/>
            <person name="Rashid M.M."/>
            <person name="Khan S.A."/>
            <person name="Rahman M.S."/>
            <person name="Alam M."/>
        </authorList>
    </citation>
    <scope>NUCLEOTIDE SEQUENCE [LARGE SCALE GENOMIC DNA]</scope>
    <source>
        <strain evidence="2">cv. CVL-1</strain>
        <tissue evidence="1">Whole seedling</tissue>
    </source>
</reference>
<dbReference type="AlphaFoldDB" id="A0A1R3JJL0"/>
<name>A0A1R3JJL0_COCAP</name>
<sequence>MVFVTGPDDRTSPIGYRIGIRSNEGT</sequence>
<dbReference type="EMBL" id="AWWV01007744">
    <property type="protein sequence ID" value="OMO94957.1"/>
    <property type="molecule type" value="Genomic_DNA"/>
</dbReference>
<gene>
    <name evidence="1" type="ORF">CCACVL1_05675</name>
</gene>
<keyword evidence="2" id="KW-1185">Reference proteome</keyword>
<organism evidence="1 2">
    <name type="scientific">Corchorus capsularis</name>
    <name type="common">Jute</name>
    <dbReference type="NCBI Taxonomy" id="210143"/>
    <lineage>
        <taxon>Eukaryota</taxon>
        <taxon>Viridiplantae</taxon>
        <taxon>Streptophyta</taxon>
        <taxon>Embryophyta</taxon>
        <taxon>Tracheophyta</taxon>
        <taxon>Spermatophyta</taxon>
        <taxon>Magnoliopsida</taxon>
        <taxon>eudicotyledons</taxon>
        <taxon>Gunneridae</taxon>
        <taxon>Pentapetalae</taxon>
        <taxon>rosids</taxon>
        <taxon>malvids</taxon>
        <taxon>Malvales</taxon>
        <taxon>Malvaceae</taxon>
        <taxon>Grewioideae</taxon>
        <taxon>Apeibeae</taxon>
        <taxon>Corchorus</taxon>
    </lineage>
</organism>
<evidence type="ECO:0000313" key="1">
    <source>
        <dbReference type="EMBL" id="OMO94957.1"/>
    </source>
</evidence>
<dbReference type="Gramene" id="OMO94957">
    <property type="protein sequence ID" value="OMO94957"/>
    <property type="gene ID" value="CCACVL1_05675"/>
</dbReference>
<accession>A0A1R3JJL0</accession>
<dbReference type="Proteomes" id="UP000188268">
    <property type="component" value="Unassembled WGS sequence"/>
</dbReference>